<dbReference type="InterPro" id="IPR003959">
    <property type="entry name" value="ATPase_AAA_core"/>
</dbReference>
<evidence type="ECO:0000313" key="8">
    <source>
        <dbReference type="EMBL" id="BBH07948.1"/>
    </source>
</evidence>
<feature type="compositionally biased region" description="Basic and acidic residues" evidence="6">
    <location>
        <begin position="517"/>
        <end position="548"/>
    </location>
</feature>
<dbReference type="InterPro" id="IPR027417">
    <property type="entry name" value="P-loop_NTPase"/>
</dbReference>
<dbReference type="PROSITE" id="PS00674">
    <property type="entry name" value="AAA"/>
    <property type="match status" value="2"/>
</dbReference>
<dbReference type="CDD" id="cd19510">
    <property type="entry name" value="RecA-like_BCS1"/>
    <property type="match status" value="2"/>
</dbReference>
<feature type="domain" description="AAA+ ATPase" evidence="7">
    <location>
        <begin position="786"/>
        <end position="921"/>
    </location>
</feature>
<dbReference type="InterPro" id="IPR003960">
    <property type="entry name" value="ATPase_AAA_CS"/>
</dbReference>
<dbReference type="GO" id="GO:0006950">
    <property type="term" value="P:response to stress"/>
    <property type="evidence" value="ECO:0007669"/>
    <property type="project" value="UniProtKB-ARBA"/>
</dbReference>
<gene>
    <name evidence="8" type="ORF">Prudu_020008</name>
</gene>
<evidence type="ECO:0000256" key="5">
    <source>
        <dbReference type="ARBA" id="ARBA00049360"/>
    </source>
</evidence>
<dbReference type="Gene3D" id="3.40.50.300">
    <property type="entry name" value="P-loop containing nucleotide triphosphate hydrolases"/>
    <property type="match status" value="2"/>
</dbReference>
<accession>A0A4Y1RVN7</accession>
<reference evidence="8" key="1">
    <citation type="journal article" date="2019" name="Science">
        <title>Mutation of a bHLH transcription factor allowed almond domestication.</title>
        <authorList>
            <person name="Sanchez-Perez R."/>
            <person name="Pavan S."/>
            <person name="Mazzeo R."/>
            <person name="Moldovan C."/>
            <person name="Aiese Cigliano R."/>
            <person name="Del Cueto J."/>
            <person name="Ricciardi F."/>
            <person name="Lotti C."/>
            <person name="Ricciardi L."/>
            <person name="Dicenta F."/>
            <person name="Lopez-Marques R.L."/>
            <person name="Lindberg Moller B."/>
        </authorList>
    </citation>
    <scope>NUCLEOTIDE SEQUENCE</scope>
</reference>
<name>A0A4Y1RVN7_PRUDU</name>
<organism evidence="8">
    <name type="scientific">Prunus dulcis</name>
    <name type="common">Almond</name>
    <name type="synonym">Amygdalus dulcis</name>
    <dbReference type="NCBI Taxonomy" id="3755"/>
    <lineage>
        <taxon>Eukaryota</taxon>
        <taxon>Viridiplantae</taxon>
        <taxon>Streptophyta</taxon>
        <taxon>Embryophyta</taxon>
        <taxon>Tracheophyta</taxon>
        <taxon>Spermatophyta</taxon>
        <taxon>Magnoliopsida</taxon>
        <taxon>eudicotyledons</taxon>
        <taxon>Gunneridae</taxon>
        <taxon>Pentapetalae</taxon>
        <taxon>rosids</taxon>
        <taxon>fabids</taxon>
        <taxon>Rosales</taxon>
        <taxon>Rosaceae</taxon>
        <taxon>Amygdaloideae</taxon>
        <taxon>Amygdaleae</taxon>
        <taxon>Prunus</taxon>
    </lineage>
</organism>
<dbReference type="InterPro" id="IPR050747">
    <property type="entry name" value="Mitochondrial_chaperone_BCS1"/>
</dbReference>
<evidence type="ECO:0000256" key="3">
    <source>
        <dbReference type="ARBA" id="ARBA00022801"/>
    </source>
</evidence>
<comment type="cofactor">
    <cofactor evidence="1">
        <name>Mg(2+)</name>
        <dbReference type="ChEBI" id="CHEBI:18420"/>
    </cofactor>
</comment>
<dbReference type="PANTHER" id="PTHR23070">
    <property type="entry name" value="BCS1 AAA-TYPE ATPASE"/>
    <property type="match status" value="1"/>
</dbReference>
<proteinExistence type="inferred from homology"/>
<dbReference type="SMART" id="SM00382">
    <property type="entry name" value="AAA"/>
    <property type="match status" value="2"/>
</dbReference>
<dbReference type="EMBL" id="AP019303">
    <property type="protein sequence ID" value="BBH07948.1"/>
    <property type="molecule type" value="Genomic_DNA"/>
</dbReference>
<feature type="region of interest" description="Disordered" evidence="6">
    <location>
        <begin position="515"/>
        <end position="551"/>
    </location>
</feature>
<comment type="similarity">
    <text evidence="2">Belongs to the AAA ATPase family. BCS1 subfamily.</text>
</comment>
<evidence type="ECO:0000256" key="1">
    <source>
        <dbReference type="ARBA" id="ARBA00001946"/>
    </source>
</evidence>
<dbReference type="Pfam" id="PF25568">
    <property type="entry name" value="AAA_lid_At3g28540"/>
    <property type="match status" value="2"/>
</dbReference>
<dbReference type="GO" id="GO:0005524">
    <property type="term" value="F:ATP binding"/>
    <property type="evidence" value="ECO:0007669"/>
    <property type="project" value="InterPro"/>
</dbReference>
<dbReference type="SUPFAM" id="SSF52540">
    <property type="entry name" value="P-loop containing nucleoside triphosphate hydrolases"/>
    <property type="match status" value="2"/>
</dbReference>
<dbReference type="InterPro" id="IPR058017">
    <property type="entry name" value="At3g28540-like_C"/>
</dbReference>
<evidence type="ECO:0000256" key="6">
    <source>
        <dbReference type="SAM" id="MobiDB-lite"/>
    </source>
</evidence>
<dbReference type="InterPro" id="IPR025753">
    <property type="entry name" value="AAA_N_dom"/>
</dbReference>
<feature type="region of interest" description="Disordered" evidence="6">
    <location>
        <begin position="991"/>
        <end position="1039"/>
    </location>
</feature>
<protein>
    <submittedName>
        <fullName evidence="8">P-loop containing nucleoside triphosphate hydrolases superfamily protein</fullName>
    </submittedName>
</protein>
<evidence type="ECO:0000256" key="2">
    <source>
        <dbReference type="ARBA" id="ARBA00007448"/>
    </source>
</evidence>
<dbReference type="AlphaFoldDB" id="A0A4Y1RVN7"/>
<dbReference type="Pfam" id="PF14363">
    <property type="entry name" value="AAA_assoc"/>
    <property type="match status" value="2"/>
</dbReference>
<dbReference type="GO" id="GO:0016887">
    <property type="term" value="F:ATP hydrolysis activity"/>
    <property type="evidence" value="ECO:0007669"/>
    <property type="project" value="InterPro"/>
</dbReference>
<sequence length="1039" mass="119106">MFKRIQVKIGRSSDGSLQNFELKSVVDQYPKMASSSSAETKLATAKTVLSTAASVAATAMLVRSIAQDFLPHEIQHYFFSGISSFFSRFSSQLTMVIEEFDGLVNNQIYEAAEIYLGSKVSPSTHRIKVSKPEKENNFTITMESNQEIVDVFNGVKFNWILVSRHPCNIFEHCYMYLVTLDTYIVRLQVESNFHNPRDLNSTLRSEVRSFELSFHKKQRDLVLNSYLPHIVKQSKSMKQEKKTLKIFTVDYQNMYCNIAEAWIPTNLDHPATFETLALDSDIKSFILHDLERFIKRKEYYRKVGKAWKRGYLLYGPPGTGKSSLIAAMANHLNFDIYDLELTELSNNSELRRLLVAMANRSILVVEDIDCTIEFQDRMAESRALHPHGSQEKQVTLSGLLNFIDGLWSSCGDERIIVFTTNHKEKLDPALLRPGRMDVHVHMSYCSPSGFRLLASNYLGIKDHLLFGEIEEQIDMTKVTPAEVAEQLIKSDEPGIALQGLIEFLKVKKKENEEADEEAKRKQAEVEAKEAEAEAEIKDKKDDNDEKKMPSPSSLFSAYASMAASMMLFRSMANELIPHPVRGYLVSSLRYLFKTHSPKLTLVIEESNGISRNQVYEAAEIYLCTKISSNTERIRVSKSPKGKSLTIRLEKGEMLVDFYEGIELKWRFICAESQQKDPNDPFSPPRSEKRFFELTFHKKHKDRVLDCYVPYVLERANAMKDEERVLKMYTLNSCHPYNGVKWESINLEHPATFETVAMDQDLKNAVIEDLNRFVKRKEFYKKVGRAWKRGYLLYGPPGTGKSSLVAAMANYLKFDVYDLQLANIFRDSDLRKLLLGTANRSILVIEDIDCSVELPDRRHGDGRKQPDVQLTLSGLLNFIDGLWSSCGDERIIIFTTNHKERLDPALLRPGRMDMHIHMSYCTYHGFKLLASNYLGIHNHHHLFGEIEDLMKETDVTPAHVAEELMKSEDVDVALEGLVKLLKRKKLEGDEFEDEAEKKNAAQAAKRQKTGKQQRKPVRNNRRNSTKRTSNRLSAKKTILY</sequence>
<feature type="compositionally biased region" description="Basic residues" evidence="6">
    <location>
        <begin position="1004"/>
        <end position="1028"/>
    </location>
</feature>
<dbReference type="Pfam" id="PF00004">
    <property type="entry name" value="AAA"/>
    <property type="match status" value="2"/>
</dbReference>
<keyword evidence="4" id="KW-0460">Magnesium</keyword>
<evidence type="ECO:0000256" key="4">
    <source>
        <dbReference type="ARBA" id="ARBA00022842"/>
    </source>
</evidence>
<dbReference type="Gene3D" id="6.10.280.40">
    <property type="match status" value="2"/>
</dbReference>
<comment type="catalytic activity">
    <reaction evidence="5">
        <text>ATP + H2O = ADP + phosphate + H(+)</text>
        <dbReference type="Rhea" id="RHEA:13065"/>
        <dbReference type="ChEBI" id="CHEBI:15377"/>
        <dbReference type="ChEBI" id="CHEBI:15378"/>
        <dbReference type="ChEBI" id="CHEBI:30616"/>
        <dbReference type="ChEBI" id="CHEBI:43474"/>
        <dbReference type="ChEBI" id="CHEBI:456216"/>
    </reaction>
</comment>
<evidence type="ECO:0000259" key="7">
    <source>
        <dbReference type="SMART" id="SM00382"/>
    </source>
</evidence>
<dbReference type="InterPro" id="IPR003593">
    <property type="entry name" value="AAA+_ATPase"/>
</dbReference>
<keyword evidence="3 8" id="KW-0378">Hydrolase</keyword>
<feature type="domain" description="AAA+ ATPase" evidence="7">
    <location>
        <begin position="307"/>
        <end position="446"/>
    </location>
</feature>